<keyword evidence="1" id="KW-0812">Transmembrane</keyword>
<keyword evidence="2" id="KW-0732">Signal</keyword>
<dbReference type="Gene3D" id="2.60.40.10">
    <property type="entry name" value="Immunoglobulins"/>
    <property type="match status" value="2"/>
</dbReference>
<dbReference type="InterPro" id="IPR048052">
    <property type="entry name" value="FM1-like"/>
</dbReference>
<dbReference type="NCBIfam" id="NF033902">
    <property type="entry name" value="iso_D2_wall_anc"/>
    <property type="match status" value="1"/>
</dbReference>
<dbReference type="EMBL" id="NWBP01000023">
    <property type="protein sequence ID" value="PCC82662.1"/>
    <property type="molecule type" value="Genomic_DNA"/>
</dbReference>
<feature type="domain" description="Gram-positive pilin subunit D1 N-terminal" evidence="3">
    <location>
        <begin position="64"/>
        <end position="199"/>
    </location>
</feature>
<feature type="chain" id="PRO_5038881930" description="Fimbrial protein" evidence="2">
    <location>
        <begin position="42"/>
        <end position="508"/>
    </location>
</feature>
<proteinExistence type="predicted"/>
<evidence type="ECO:0000256" key="2">
    <source>
        <dbReference type="SAM" id="SignalP"/>
    </source>
</evidence>
<dbReference type="Pfam" id="PF16555">
    <property type="entry name" value="GramPos_pilinD1"/>
    <property type="match status" value="1"/>
</dbReference>
<dbReference type="InterPro" id="IPR041033">
    <property type="entry name" value="SpaA_PFL_dom_1"/>
</dbReference>
<evidence type="ECO:0000313" key="6">
    <source>
        <dbReference type="Proteomes" id="UP000218690"/>
    </source>
</evidence>
<dbReference type="InterPro" id="IPR026466">
    <property type="entry name" value="Fim_isopep_form_D2_dom"/>
</dbReference>
<evidence type="ECO:0000259" key="4">
    <source>
        <dbReference type="Pfam" id="PF17802"/>
    </source>
</evidence>
<evidence type="ECO:0000259" key="3">
    <source>
        <dbReference type="Pfam" id="PF16555"/>
    </source>
</evidence>
<dbReference type="NCBIfam" id="TIGR04226">
    <property type="entry name" value="RrgB_K2N_iso_D2"/>
    <property type="match status" value="1"/>
</dbReference>
<keyword evidence="1" id="KW-0472">Membrane</keyword>
<feature type="transmembrane region" description="Helical" evidence="1">
    <location>
        <begin position="478"/>
        <end position="498"/>
    </location>
</feature>
<evidence type="ECO:0008006" key="7">
    <source>
        <dbReference type="Google" id="ProtNLM"/>
    </source>
</evidence>
<reference evidence="5 6" key="1">
    <citation type="submission" date="2017-09" db="EMBL/GenBank/DDBJ databases">
        <title>Draft Genome Sequence of Corynebacterium accolens AH4003.</title>
        <authorList>
            <person name="Chen Y."/>
            <person name="Oosthuysen W.F."/>
            <person name="Kelley S."/>
            <person name="Horswill A."/>
        </authorList>
    </citation>
    <scope>NUCLEOTIDE SEQUENCE [LARGE SCALE GENOMIC DNA]</scope>
    <source>
        <strain evidence="5 6">AH4003</strain>
    </source>
</reference>
<accession>A0A2A4AJL1</accession>
<evidence type="ECO:0000256" key="1">
    <source>
        <dbReference type="SAM" id="Phobius"/>
    </source>
</evidence>
<dbReference type="Proteomes" id="UP000218690">
    <property type="component" value="Unassembled WGS sequence"/>
</dbReference>
<sequence length="508" mass="52998">MPQFDGGIGFPMSKFSMRLAAAIAAGTVSVASAGFAAPALAQEAGVETTPSAPAAAADLVDPNATVTLNIHKYEGEPEPGNTGAPKNPDALKPLDGAQFVVEKVQGVDLTTQAGWAKAAEYGNYTVDQIKALPADKVGETLTTSGGLATFTAANGQGLYRVTEQSRTGYTTAQPFLIALPYSNEDGKWTYTRDVYPKNQKLVPSKQVDDSAATIGTDLKYTINAPVPASDLTTFKIEDKLVQELTLKTDGIKVAAKGVDLQAGTDYTIDTANNTLTVTFTEAGMEKLEKKRATDPALKVTVDFAATVKEIPAGGVITNTATINYPNGATVTTDGNGPTSTTFGTLTINKTSKGGDKPLDGAVFELYQCVAKDGGGYTAVGDPLNVASTANGTPKKTLTTSGGDNAKSTATGFGVPIKSYAAVTGDSQNNYCVLETKAPDGYVRNPELQHVEINEGDLTLTATVENQKNTIINKLPATGAWGIVLVFLVGLLLLARGLYTSYKDNRAQA</sequence>
<keyword evidence="1" id="KW-1133">Transmembrane helix</keyword>
<dbReference type="InterPro" id="IPR013783">
    <property type="entry name" value="Ig-like_fold"/>
</dbReference>
<feature type="signal peptide" evidence="2">
    <location>
        <begin position="1"/>
        <end position="41"/>
    </location>
</feature>
<organism evidence="5 6">
    <name type="scientific">Corynebacterium accolens</name>
    <dbReference type="NCBI Taxonomy" id="38284"/>
    <lineage>
        <taxon>Bacteria</taxon>
        <taxon>Bacillati</taxon>
        <taxon>Actinomycetota</taxon>
        <taxon>Actinomycetes</taxon>
        <taxon>Mycobacteriales</taxon>
        <taxon>Corynebacteriaceae</taxon>
        <taxon>Corynebacterium</taxon>
    </lineage>
</organism>
<dbReference type="AlphaFoldDB" id="A0A2A4AJL1"/>
<protein>
    <recommendedName>
        <fullName evidence="7">Fimbrial protein</fullName>
    </recommendedName>
</protein>
<feature type="domain" description="SpaA-like prealbumin fold" evidence="4">
    <location>
        <begin position="343"/>
        <end position="467"/>
    </location>
</feature>
<dbReference type="GO" id="GO:0005975">
    <property type="term" value="P:carbohydrate metabolic process"/>
    <property type="evidence" value="ECO:0007669"/>
    <property type="project" value="UniProtKB-ARBA"/>
</dbReference>
<dbReference type="Gene3D" id="2.60.40.740">
    <property type="match status" value="1"/>
</dbReference>
<evidence type="ECO:0000313" key="5">
    <source>
        <dbReference type="EMBL" id="PCC82662.1"/>
    </source>
</evidence>
<gene>
    <name evidence="5" type="ORF">COM45_07535</name>
</gene>
<comment type="caution">
    <text evidence="5">The sequence shown here is derived from an EMBL/GenBank/DDBJ whole genome shotgun (WGS) entry which is preliminary data.</text>
</comment>
<name>A0A2A4AJL1_9CORY</name>
<dbReference type="InterPro" id="IPR032364">
    <property type="entry name" value="GramPos_pilinD1_N"/>
</dbReference>
<dbReference type="Pfam" id="PF17802">
    <property type="entry name" value="SpaA"/>
    <property type="match status" value="1"/>
</dbReference>